<dbReference type="PANTHER" id="PTHR23404">
    <property type="entry name" value="MOLYBDOPTERIN SYNTHASE RELATED"/>
    <property type="match status" value="1"/>
</dbReference>
<dbReference type="RefSeq" id="WP_180546208.1">
    <property type="nucleotide sequence ID" value="NZ_JACCJZ010000020.1"/>
</dbReference>
<comment type="subunit">
    <text evidence="6">Heterotetramer of 2 MoaD subunits and 2 MoaE subunits. Also stable as homodimer. The enzyme changes between these two forms during catalysis.</text>
</comment>
<comment type="catalytic activity">
    <reaction evidence="11">
        <text>2 [molybdopterin-synthase sulfur-carrier protein]-C-terminal-Gly-aminoethanethioate + cyclic pyranopterin phosphate + H2O = molybdopterin + 2 [molybdopterin-synthase sulfur-carrier protein]-C-terminal Gly-Gly + 2 H(+)</text>
        <dbReference type="Rhea" id="RHEA:26333"/>
        <dbReference type="Rhea" id="RHEA-COMP:12202"/>
        <dbReference type="Rhea" id="RHEA-COMP:19907"/>
        <dbReference type="ChEBI" id="CHEBI:15377"/>
        <dbReference type="ChEBI" id="CHEBI:15378"/>
        <dbReference type="ChEBI" id="CHEBI:58698"/>
        <dbReference type="ChEBI" id="CHEBI:59648"/>
        <dbReference type="ChEBI" id="CHEBI:90778"/>
        <dbReference type="ChEBI" id="CHEBI:232372"/>
        <dbReference type="EC" id="2.8.1.12"/>
    </reaction>
</comment>
<comment type="pathway">
    <text evidence="1">Cofactor biosynthesis; molybdopterin biosynthesis.</text>
</comment>
<dbReference type="Proteomes" id="UP000589896">
    <property type="component" value="Unassembled WGS sequence"/>
</dbReference>
<dbReference type="InterPro" id="IPR036563">
    <property type="entry name" value="MoaE_sf"/>
</dbReference>
<evidence type="ECO:0000256" key="2">
    <source>
        <dbReference type="ARBA" id="ARBA00005426"/>
    </source>
</evidence>
<dbReference type="Gene3D" id="3.90.1170.40">
    <property type="entry name" value="Molybdopterin biosynthesis MoaE subunit"/>
    <property type="match status" value="1"/>
</dbReference>
<dbReference type="EMBL" id="JACCJZ010000020">
    <property type="protein sequence ID" value="NYZ64007.1"/>
    <property type="molecule type" value="Genomic_DNA"/>
</dbReference>
<evidence type="ECO:0000256" key="11">
    <source>
        <dbReference type="ARBA" id="ARBA00049878"/>
    </source>
</evidence>
<dbReference type="EC" id="2.8.1.12" evidence="3"/>
<comment type="similarity">
    <text evidence="2">Belongs to the MoaE family.</text>
</comment>
<dbReference type="CDD" id="cd00756">
    <property type="entry name" value="MoaE"/>
    <property type="match status" value="1"/>
</dbReference>
<evidence type="ECO:0000256" key="6">
    <source>
        <dbReference type="ARBA" id="ARBA00026066"/>
    </source>
</evidence>
<dbReference type="GO" id="GO:0030366">
    <property type="term" value="F:molybdopterin synthase activity"/>
    <property type="evidence" value="ECO:0007669"/>
    <property type="project" value="UniProtKB-EC"/>
</dbReference>
<evidence type="ECO:0000256" key="4">
    <source>
        <dbReference type="ARBA" id="ARBA00013858"/>
    </source>
</evidence>
<dbReference type="UniPathway" id="UPA00344"/>
<dbReference type="AlphaFoldDB" id="A0A7Z0QUD2"/>
<dbReference type="Pfam" id="PF02391">
    <property type="entry name" value="MoaE"/>
    <property type="match status" value="1"/>
</dbReference>
<keyword evidence="5" id="KW-0501">Molybdenum cofactor biosynthesis</keyword>
<evidence type="ECO:0000256" key="9">
    <source>
        <dbReference type="ARBA" id="ARBA00030781"/>
    </source>
</evidence>
<evidence type="ECO:0000256" key="7">
    <source>
        <dbReference type="ARBA" id="ARBA00029745"/>
    </source>
</evidence>
<evidence type="ECO:0000256" key="5">
    <source>
        <dbReference type="ARBA" id="ARBA00023150"/>
    </source>
</evidence>
<keyword evidence="13" id="KW-1185">Reference proteome</keyword>
<comment type="caution">
    <text evidence="12">The sequence shown here is derived from an EMBL/GenBank/DDBJ whole genome shotgun (WGS) entry which is preliminary data.</text>
</comment>
<evidence type="ECO:0000256" key="8">
    <source>
        <dbReference type="ARBA" id="ARBA00030407"/>
    </source>
</evidence>
<dbReference type="InterPro" id="IPR003448">
    <property type="entry name" value="Mopterin_biosynth_MoaE"/>
</dbReference>
<evidence type="ECO:0000256" key="3">
    <source>
        <dbReference type="ARBA" id="ARBA00011950"/>
    </source>
</evidence>
<dbReference type="GO" id="GO:0006777">
    <property type="term" value="P:Mo-molybdopterin cofactor biosynthetic process"/>
    <property type="evidence" value="ECO:0007669"/>
    <property type="project" value="UniProtKB-KW"/>
</dbReference>
<proteinExistence type="inferred from homology"/>
<evidence type="ECO:0000256" key="1">
    <source>
        <dbReference type="ARBA" id="ARBA00005046"/>
    </source>
</evidence>
<name>A0A7Z0QUD2_9GAMM</name>
<reference evidence="12 13" key="1">
    <citation type="submission" date="2020-07" db="EMBL/GenBank/DDBJ databases">
        <title>isolation of Luteimonas sp. SJ-16.</title>
        <authorList>
            <person name="Huang X.-X."/>
            <person name="Xu L."/>
            <person name="Sun J.-Q."/>
        </authorList>
    </citation>
    <scope>NUCLEOTIDE SEQUENCE [LARGE SCALE GENOMIC DNA]</scope>
    <source>
        <strain evidence="12 13">SJ-16</strain>
    </source>
</reference>
<accession>A0A7Z0QUD2</accession>
<evidence type="ECO:0000313" key="13">
    <source>
        <dbReference type="Proteomes" id="UP000589896"/>
    </source>
</evidence>
<evidence type="ECO:0000256" key="10">
    <source>
        <dbReference type="ARBA" id="ARBA00032474"/>
    </source>
</evidence>
<dbReference type="SUPFAM" id="SSF54690">
    <property type="entry name" value="Molybdopterin synthase subunit MoaE"/>
    <property type="match status" value="1"/>
</dbReference>
<sequence>MSMRMQHERGFALLDTTLDPMRLREQLQHDRAGAFACFEGWVRDHNDGRAVLGLRYEAYRGMAEREGARVVEEARARFDICDAHCVHRVGDLAIGDMAVWVGVSAAHRGAAFDACRYIIDTIKDRVPIWKHERYADGDAGWLHPAADPRAVTR</sequence>
<organism evidence="12 13">
    <name type="scientific">Luteimonas deserti</name>
    <dbReference type="NCBI Taxonomy" id="2752306"/>
    <lineage>
        <taxon>Bacteria</taxon>
        <taxon>Pseudomonadati</taxon>
        <taxon>Pseudomonadota</taxon>
        <taxon>Gammaproteobacteria</taxon>
        <taxon>Lysobacterales</taxon>
        <taxon>Lysobacteraceae</taxon>
        <taxon>Luteimonas</taxon>
    </lineage>
</organism>
<evidence type="ECO:0000313" key="12">
    <source>
        <dbReference type="EMBL" id="NYZ64007.1"/>
    </source>
</evidence>
<protein>
    <recommendedName>
        <fullName evidence="4">Molybdopterin synthase catalytic subunit</fullName>
        <ecNumber evidence="3">2.8.1.12</ecNumber>
    </recommendedName>
    <alternativeName>
        <fullName evidence="9">MPT synthase subunit 2</fullName>
    </alternativeName>
    <alternativeName>
        <fullName evidence="7">Molybdenum cofactor biosynthesis protein E</fullName>
    </alternativeName>
    <alternativeName>
        <fullName evidence="8">Molybdopterin-converting factor large subunit</fullName>
    </alternativeName>
    <alternativeName>
        <fullName evidence="10">Molybdopterin-converting factor subunit 2</fullName>
    </alternativeName>
</protein>
<gene>
    <name evidence="12" type="ORF">H0E82_14800</name>
</gene>